<evidence type="ECO:0000313" key="3">
    <source>
        <dbReference type="Ensembl" id="ENSSSCP00055017400.1"/>
    </source>
</evidence>
<dbReference type="Ensembl" id="ENSSSCT00065107261.1">
    <property type="protein sequence ID" value="ENSSSCP00065047818.1"/>
    <property type="gene ID" value="ENSSSCG00065077494.1"/>
</dbReference>
<sequence length="143" mass="15475">MAVGWFYLSALALFSLGSMCILSTIYWMRYWHKGFAWDGTILTFNWHPVLMVTGMVVLYSAAGWASPPSSSSPASGSWALWSFCCPGRLCGCAASLNPSTSSLEPPFSLWPLRLSFPASMRSSSSVCECDGAGVEGKDWGLLP</sequence>
<evidence type="ECO:0000313" key="4">
    <source>
        <dbReference type="Proteomes" id="UP000694724"/>
    </source>
</evidence>
<dbReference type="Ensembl" id="ENSSSCT00025107735.1">
    <property type="protein sequence ID" value="ENSSSCP00025048654.1"/>
    <property type="gene ID" value="ENSSSCG00025077480.1"/>
</dbReference>
<evidence type="ECO:0000256" key="1">
    <source>
        <dbReference type="SAM" id="Phobius"/>
    </source>
</evidence>
<feature type="transmembrane region" description="Helical" evidence="1">
    <location>
        <begin position="6"/>
        <end position="28"/>
    </location>
</feature>
<reference evidence="3" key="1">
    <citation type="submission" date="2025-05" db="UniProtKB">
        <authorList>
            <consortium name="Ensembl"/>
        </authorList>
    </citation>
    <scope>IDENTIFICATION</scope>
</reference>
<accession>A0A8D1QCS1</accession>
<keyword evidence="1" id="KW-1133">Transmembrane helix</keyword>
<dbReference type="Ensembl" id="ENSSSCT00030085171.1">
    <property type="protein sequence ID" value="ENSSSCP00030039237.1"/>
    <property type="gene ID" value="ENSSSCG00030060895.1"/>
</dbReference>
<protein>
    <submittedName>
        <fullName evidence="2">Cytochrome b561 family member A3</fullName>
    </submittedName>
</protein>
<dbReference type="AlphaFoldDB" id="A0A8D1QCS1"/>
<feature type="transmembrane region" description="Helical" evidence="1">
    <location>
        <begin position="49"/>
        <end position="66"/>
    </location>
</feature>
<keyword evidence="1" id="KW-0812">Transmembrane</keyword>
<dbReference type="Proteomes" id="UP000694728">
    <property type="component" value="Unplaced"/>
</dbReference>
<evidence type="ECO:0000313" key="2">
    <source>
        <dbReference type="Ensembl" id="ENSSSCP00025048654.1"/>
    </source>
</evidence>
<dbReference type="Ensembl" id="ENSSSCT00045062158.1">
    <property type="protein sequence ID" value="ENSSSCP00045043733.1"/>
    <property type="gene ID" value="ENSSSCG00045036137.1"/>
</dbReference>
<keyword evidence="1" id="KW-0472">Membrane</keyword>
<dbReference type="Proteomes" id="UP000694724">
    <property type="component" value="Unplaced"/>
</dbReference>
<dbReference type="Proteomes" id="UP000694725">
    <property type="component" value="Unplaced"/>
</dbReference>
<gene>
    <name evidence="2" type="primary">CYB561A3</name>
</gene>
<dbReference type="Gene3D" id="1.20.120.1770">
    <property type="match status" value="1"/>
</dbReference>
<organism evidence="3 4">
    <name type="scientific">Sus scrofa</name>
    <name type="common">Pig</name>
    <dbReference type="NCBI Taxonomy" id="9823"/>
    <lineage>
        <taxon>Eukaryota</taxon>
        <taxon>Metazoa</taxon>
        <taxon>Chordata</taxon>
        <taxon>Craniata</taxon>
        <taxon>Vertebrata</taxon>
        <taxon>Euteleostomi</taxon>
        <taxon>Mammalia</taxon>
        <taxon>Eutheria</taxon>
        <taxon>Laurasiatheria</taxon>
        <taxon>Artiodactyla</taxon>
        <taxon>Suina</taxon>
        <taxon>Suidae</taxon>
        <taxon>Sus</taxon>
    </lineage>
</organism>
<dbReference type="Ensembl" id="ENSSSCT00055021984.1">
    <property type="protein sequence ID" value="ENSSSCP00055017400.1"/>
    <property type="gene ID" value="ENSSSCG00055011182.1"/>
</dbReference>
<proteinExistence type="predicted"/>
<dbReference type="Proteomes" id="UP000694570">
    <property type="component" value="Unplaced"/>
</dbReference>
<dbReference type="Proteomes" id="UP000694727">
    <property type="component" value="Unplaced"/>
</dbReference>
<name>A0A8D1QCS1_PIG</name>